<dbReference type="STRING" id="163003.CL1_1101"/>
<dbReference type="Proteomes" id="UP000006064">
    <property type="component" value="Chromosome"/>
</dbReference>
<proteinExistence type="predicted"/>
<evidence type="ECO:0000313" key="2">
    <source>
        <dbReference type="EMBL" id="AFL95304.1"/>
    </source>
</evidence>
<feature type="region of interest" description="Disordered" evidence="1">
    <location>
        <begin position="25"/>
        <end position="59"/>
    </location>
</feature>
<dbReference type="OrthoDB" id="101320at2157"/>
<reference evidence="2 3" key="1">
    <citation type="journal article" date="2012" name="J. Bacteriol.">
        <title>Complete Genome Sequence of the Hyperthermophilic Archaeon Thermococcus sp. Strain CL1, Isolated from a Paralvinella sp. Polychaete Worm Collected from a Hydrothermal Vent.</title>
        <authorList>
            <person name="Jung J.H."/>
            <person name="Holden J.F."/>
            <person name="Seo D.H."/>
            <person name="Park K.H."/>
            <person name="Shin H."/>
            <person name="Ryu S."/>
            <person name="Lee J.H."/>
            <person name="Park C.S."/>
        </authorList>
    </citation>
    <scope>NUCLEOTIDE SEQUENCE [LARGE SCALE GENOMIC DNA]</scope>
    <source>
        <strain evidence="3">DSM 27260 / KACC 17922 / CL1</strain>
    </source>
</reference>
<dbReference type="PROSITE" id="PS51257">
    <property type="entry name" value="PROKAR_LIPOPROTEIN"/>
    <property type="match status" value="1"/>
</dbReference>
<dbReference type="RefSeq" id="WP_014788939.1">
    <property type="nucleotide sequence ID" value="NC_018015.1"/>
</dbReference>
<gene>
    <name evidence="2" type="ORF">CL1_1101</name>
</gene>
<protein>
    <submittedName>
        <fullName evidence="2">Uncharacterized protein</fullName>
    </submittedName>
</protein>
<evidence type="ECO:0000313" key="3">
    <source>
        <dbReference type="Proteomes" id="UP000006064"/>
    </source>
</evidence>
<organism evidence="2 3">
    <name type="scientific">Thermococcus cleftensis (strain DSM 27260 / KACC 17922 / CL1)</name>
    <dbReference type="NCBI Taxonomy" id="163003"/>
    <lineage>
        <taxon>Archaea</taxon>
        <taxon>Methanobacteriati</taxon>
        <taxon>Methanobacteriota</taxon>
        <taxon>Thermococci</taxon>
        <taxon>Thermococcales</taxon>
        <taxon>Thermococcaceae</taxon>
        <taxon>Thermococcus</taxon>
    </lineage>
</organism>
<evidence type="ECO:0000256" key="1">
    <source>
        <dbReference type="SAM" id="MobiDB-lite"/>
    </source>
</evidence>
<name>I3ZUC0_THECF</name>
<accession>I3ZUC0</accession>
<dbReference type="AlphaFoldDB" id="I3ZUC0"/>
<sequence>MRRYAFLLIVLLVIATAGCLGGNGQAPTTTEGQISTPTTTPNLETTTSSSPTETTTTTFTPPELDLNGLLENVLGIKQFTYLSNATLNMTVTIEGNGTSQNDNVSLRIIERGYIDFDSWSAWINSTTLSLQDGARTNASRIVVNNVTYIQTPVGWVTSEDPTVSEVLWRYSVVGLAREYLGEKPDSVEGGEVIRLTYLVPDYKLKPLAALYFAVSENTDVVVRDGKLELWFRDGRLVGGRLSFSVSSTAEVDDPVLGKMTITQAGTWDETFKVTSINEKRKVNPPT</sequence>
<feature type="compositionally biased region" description="Low complexity" evidence="1">
    <location>
        <begin position="35"/>
        <end position="59"/>
    </location>
</feature>
<dbReference type="GeneID" id="13037489"/>
<feature type="compositionally biased region" description="Polar residues" evidence="1">
    <location>
        <begin position="25"/>
        <end position="34"/>
    </location>
</feature>
<keyword evidence="3" id="KW-1185">Reference proteome</keyword>
<dbReference type="HOGENOM" id="CLU_958532_0_0_2"/>
<dbReference type="EMBL" id="CP003651">
    <property type="protein sequence ID" value="AFL95304.1"/>
    <property type="molecule type" value="Genomic_DNA"/>
</dbReference>
<dbReference type="KEGG" id="thm:CL1_1101"/>